<dbReference type="Gene3D" id="1.10.260.40">
    <property type="entry name" value="lambda repressor-like DNA-binding domains"/>
    <property type="match status" value="1"/>
</dbReference>
<protein>
    <submittedName>
        <fullName evidence="2">Helix-turn-helix domain-containing protein</fullName>
    </submittedName>
</protein>
<dbReference type="PROSITE" id="PS50943">
    <property type="entry name" value="HTH_CROC1"/>
    <property type="match status" value="1"/>
</dbReference>
<dbReference type="Pfam" id="PF13560">
    <property type="entry name" value="HTH_31"/>
    <property type="match status" value="1"/>
</dbReference>
<reference evidence="2 3" key="1">
    <citation type="submission" date="2024-10" db="EMBL/GenBank/DDBJ databases">
        <title>The Natural Products Discovery Center: Release of the First 8490 Sequenced Strains for Exploring Actinobacteria Biosynthetic Diversity.</title>
        <authorList>
            <person name="Kalkreuter E."/>
            <person name="Kautsar S.A."/>
            <person name="Yang D."/>
            <person name="Bader C.D."/>
            <person name="Teijaro C.N."/>
            <person name="Fluegel L."/>
            <person name="Davis C.M."/>
            <person name="Simpson J.R."/>
            <person name="Lauterbach L."/>
            <person name="Steele A.D."/>
            <person name="Gui C."/>
            <person name="Meng S."/>
            <person name="Li G."/>
            <person name="Viehrig K."/>
            <person name="Ye F."/>
            <person name="Su P."/>
            <person name="Kiefer A.F."/>
            <person name="Nichols A."/>
            <person name="Cepeda A.J."/>
            <person name="Yan W."/>
            <person name="Fan B."/>
            <person name="Jiang Y."/>
            <person name="Adhikari A."/>
            <person name="Zheng C.-J."/>
            <person name="Schuster L."/>
            <person name="Cowan T.M."/>
            <person name="Smanski M.J."/>
            <person name="Chevrette M.G."/>
            <person name="De Carvalho L.P.S."/>
            <person name="Shen B."/>
        </authorList>
    </citation>
    <scope>NUCLEOTIDE SEQUENCE [LARGE SCALE GENOMIC DNA]</scope>
    <source>
        <strain evidence="2 3">NPDC019377</strain>
    </source>
</reference>
<feature type="domain" description="HTH cro/C1-type" evidence="1">
    <location>
        <begin position="36"/>
        <end position="83"/>
    </location>
</feature>
<dbReference type="Pfam" id="PF17765">
    <property type="entry name" value="MLTR_LBD"/>
    <property type="match status" value="1"/>
</dbReference>
<dbReference type="CDD" id="cd00093">
    <property type="entry name" value="HTH_XRE"/>
    <property type="match status" value="1"/>
</dbReference>
<evidence type="ECO:0000259" key="1">
    <source>
        <dbReference type="PROSITE" id="PS50943"/>
    </source>
</evidence>
<dbReference type="InterPro" id="IPR041413">
    <property type="entry name" value="MLTR_LBD"/>
</dbReference>
<gene>
    <name evidence="2" type="ORF">ACH49Z_28410</name>
</gene>
<comment type="caution">
    <text evidence="2">The sequence shown here is derived from an EMBL/GenBank/DDBJ whole genome shotgun (WGS) entry which is preliminary data.</text>
</comment>
<dbReference type="Gene3D" id="3.30.450.180">
    <property type="match status" value="1"/>
</dbReference>
<name>A0ABW7W8V5_9NOCA</name>
<dbReference type="SUPFAM" id="SSF47413">
    <property type="entry name" value="lambda repressor-like DNA-binding domains"/>
    <property type="match status" value="1"/>
</dbReference>
<evidence type="ECO:0000313" key="2">
    <source>
        <dbReference type="EMBL" id="MFI2233777.1"/>
    </source>
</evidence>
<dbReference type="RefSeq" id="WP_397066159.1">
    <property type="nucleotide sequence ID" value="NZ_JBIRYL010000016.1"/>
</dbReference>
<dbReference type="InterPro" id="IPR010982">
    <property type="entry name" value="Lambda_DNA-bd_dom_sf"/>
</dbReference>
<dbReference type="PANTHER" id="PTHR35010:SF2">
    <property type="entry name" value="BLL4672 PROTEIN"/>
    <property type="match status" value="1"/>
</dbReference>
<proteinExistence type="predicted"/>
<keyword evidence="3" id="KW-1185">Reference proteome</keyword>
<dbReference type="PANTHER" id="PTHR35010">
    <property type="entry name" value="BLL4672 PROTEIN-RELATED"/>
    <property type="match status" value="1"/>
</dbReference>
<dbReference type="InterPro" id="IPR001387">
    <property type="entry name" value="Cro/C1-type_HTH"/>
</dbReference>
<dbReference type="Proteomes" id="UP001611494">
    <property type="component" value="Unassembled WGS sequence"/>
</dbReference>
<dbReference type="SMART" id="SM00530">
    <property type="entry name" value="HTH_XRE"/>
    <property type="match status" value="1"/>
</dbReference>
<sequence>MDRVRQLSEFLKTRRARLRPDDGGAVDFGGRRRVPGLRREELALLAGVSVDYYTRLEQGRARNVSPDVLDAVARALQLDADERVHLHNLAKPAAPRKRPSRPQQVGPEMRQALEALAAVPAYIIGRRLDILAWNELARLLIADFPALPSAERNMARLVFLDEASRDLYPDWETKARDTVANLRYDAGRHPDDPQLAHLVGELSLASSDFRRLWADHYVHAKTRGRKRFRHPRIGELALDYVAMRAPDDPDMTMMIYSAPTGSDTAANLQLLAALTASAPELADHLAETTS</sequence>
<evidence type="ECO:0000313" key="3">
    <source>
        <dbReference type="Proteomes" id="UP001611494"/>
    </source>
</evidence>
<dbReference type="EMBL" id="JBIRYL010000016">
    <property type="protein sequence ID" value="MFI2233777.1"/>
    <property type="molecule type" value="Genomic_DNA"/>
</dbReference>
<organism evidence="2 3">
    <name type="scientific">Nocardia testacea</name>
    <dbReference type="NCBI Taxonomy" id="248551"/>
    <lineage>
        <taxon>Bacteria</taxon>
        <taxon>Bacillati</taxon>
        <taxon>Actinomycetota</taxon>
        <taxon>Actinomycetes</taxon>
        <taxon>Mycobacteriales</taxon>
        <taxon>Nocardiaceae</taxon>
        <taxon>Nocardia</taxon>
    </lineage>
</organism>
<accession>A0ABW7W8V5</accession>